<organism evidence="1 2">
    <name type="scientific">Lactococcus cremoris subsp. cremoris GE214</name>
    <dbReference type="NCBI Taxonomy" id="1415168"/>
    <lineage>
        <taxon>Bacteria</taxon>
        <taxon>Bacillati</taxon>
        <taxon>Bacillota</taxon>
        <taxon>Bacilli</taxon>
        <taxon>Lactobacillales</taxon>
        <taxon>Streptococcaceae</taxon>
        <taxon>Lactococcus</taxon>
        <taxon>Lactococcus cremoris subsp. cremoris</taxon>
    </lineage>
</organism>
<dbReference type="GO" id="GO:0003700">
    <property type="term" value="F:DNA-binding transcription factor activity"/>
    <property type="evidence" value="ECO:0007669"/>
    <property type="project" value="InterPro"/>
</dbReference>
<dbReference type="GO" id="GO:0006352">
    <property type="term" value="P:DNA-templated transcription initiation"/>
    <property type="evidence" value="ECO:0007669"/>
    <property type="project" value="InterPro"/>
</dbReference>
<dbReference type="InterPro" id="IPR013325">
    <property type="entry name" value="RNA_pol_sigma_r2"/>
</dbReference>
<dbReference type="Proteomes" id="UP000028401">
    <property type="component" value="Unassembled WGS sequence"/>
</dbReference>
<name>A0A084AC29_LACLC</name>
<accession>A0A084AC29</accession>
<gene>
    <name evidence="1" type="ORF">U725_00921</name>
</gene>
<protein>
    <submittedName>
        <fullName evidence="1">Competence regulator ComX</fullName>
    </submittedName>
</protein>
<sequence length="163" mass="19714">MTYYLEENEFEGLFSGMKPIIRKLMKQIRIKAWDIEDYYQEGMIILHHLLEENHPSTNIYTKFKVKYHQRLIDELRHSYAKKRLHDHFVGLDIYECSDWIDAGGSTPESELVFNHLLAEVYEGLSAHYQELLVRQMRGEELTRMERYRLREKIKNILFSRDDD</sequence>
<evidence type="ECO:0000313" key="1">
    <source>
        <dbReference type="EMBL" id="KEY62858.1"/>
    </source>
</evidence>
<dbReference type="EMBL" id="AZSI01000020">
    <property type="protein sequence ID" value="KEY62858.1"/>
    <property type="molecule type" value="Genomic_DNA"/>
</dbReference>
<dbReference type="SUPFAM" id="SSF88946">
    <property type="entry name" value="Sigma2 domain of RNA polymerase sigma factors"/>
    <property type="match status" value="1"/>
</dbReference>
<evidence type="ECO:0000313" key="2">
    <source>
        <dbReference type="Proteomes" id="UP000028401"/>
    </source>
</evidence>
<proteinExistence type="predicted"/>
<comment type="caution">
    <text evidence="1">The sequence shown here is derived from an EMBL/GenBank/DDBJ whole genome shotgun (WGS) entry which is preliminary data.</text>
</comment>
<dbReference type="AlphaFoldDB" id="A0A084AC29"/>
<dbReference type="RefSeq" id="WP_042748007.1">
    <property type="nucleotide sequence ID" value="NZ_AZSI01000020.1"/>
</dbReference>
<reference evidence="1 2" key="1">
    <citation type="submission" date="2014-06" db="EMBL/GenBank/DDBJ databases">
        <title>Draft genome sequence of the putrescine producing strain Lactococcus lactis subsp cremoris GE214.</title>
        <authorList>
            <person name="Ladero V."/>
            <person name="Linares D.M."/>
            <person name="del Rio B."/>
            <person name="Mayo B."/>
            <person name="Martin M.C."/>
            <person name="Fernandez M."/>
            <person name="Alvarez M.A."/>
        </authorList>
    </citation>
    <scope>NUCLEOTIDE SEQUENCE [LARGE SCALE GENOMIC DNA]</scope>
    <source>
        <strain evidence="1 2">GE214</strain>
    </source>
</reference>
<dbReference type="PATRIC" id="fig|1415168.3.peg.986"/>